<dbReference type="Gene3D" id="3.10.450.50">
    <property type="match status" value="1"/>
</dbReference>
<accession>A0ABU3CG78</accession>
<feature type="region of interest" description="Disordered" evidence="1">
    <location>
        <begin position="25"/>
        <end position="48"/>
    </location>
</feature>
<name>A0ABU3CG78_9FLAO</name>
<dbReference type="InterPro" id="IPR032710">
    <property type="entry name" value="NTF2-like_dom_sf"/>
</dbReference>
<reference evidence="3 4" key="1">
    <citation type="submission" date="2023-09" db="EMBL/GenBank/DDBJ databases">
        <authorList>
            <person name="Rey-Velasco X."/>
        </authorList>
    </citation>
    <scope>NUCLEOTIDE SEQUENCE [LARGE SCALE GENOMIC DNA]</scope>
    <source>
        <strain evidence="3 4">F260</strain>
    </source>
</reference>
<dbReference type="PROSITE" id="PS51257">
    <property type="entry name" value="PROKAR_LIPOPROTEIN"/>
    <property type="match status" value="1"/>
</dbReference>
<dbReference type="Proteomes" id="UP001245285">
    <property type="component" value="Unassembled WGS sequence"/>
</dbReference>
<dbReference type="Pfam" id="PF14534">
    <property type="entry name" value="DUF4440"/>
    <property type="match status" value="1"/>
</dbReference>
<dbReference type="SUPFAM" id="SSF54427">
    <property type="entry name" value="NTF2-like"/>
    <property type="match status" value="1"/>
</dbReference>
<dbReference type="RefSeq" id="WP_311493511.1">
    <property type="nucleotide sequence ID" value="NZ_JAVRHO010000002.1"/>
</dbReference>
<keyword evidence="4" id="KW-1185">Reference proteome</keyword>
<dbReference type="EMBL" id="JAVRHO010000002">
    <property type="protein sequence ID" value="MDT0645363.1"/>
    <property type="molecule type" value="Genomic_DNA"/>
</dbReference>
<feature type="domain" description="DUF4440" evidence="2">
    <location>
        <begin position="52"/>
        <end position="157"/>
    </location>
</feature>
<gene>
    <name evidence="3" type="ORF">RM545_01565</name>
</gene>
<organism evidence="3 4">
    <name type="scientific">Autumnicola lenta</name>
    <dbReference type="NCBI Taxonomy" id="3075593"/>
    <lineage>
        <taxon>Bacteria</taxon>
        <taxon>Pseudomonadati</taxon>
        <taxon>Bacteroidota</taxon>
        <taxon>Flavobacteriia</taxon>
        <taxon>Flavobacteriales</taxon>
        <taxon>Flavobacteriaceae</taxon>
        <taxon>Autumnicola</taxon>
    </lineage>
</organism>
<evidence type="ECO:0000313" key="4">
    <source>
        <dbReference type="Proteomes" id="UP001245285"/>
    </source>
</evidence>
<sequence>MKNFKNWMLLVSLIGFIACNQSGSSSSGDNKAEDVDSSTANETSASAETEVASAVEALNMAIIDPEESVLDTLISDKITYGHSSGLVQNKEEFIDDLVNGDFNFSSVDVSDQNIHIEDETAIVRHVFSAKATNAGDPVDVRIGNVLVYVKQGDHWKLLARQAFKL</sequence>
<dbReference type="InterPro" id="IPR027843">
    <property type="entry name" value="DUF4440"/>
</dbReference>
<proteinExistence type="predicted"/>
<protein>
    <submittedName>
        <fullName evidence="3">Nuclear transport factor 2 family protein</fullName>
    </submittedName>
</protein>
<comment type="caution">
    <text evidence="3">The sequence shown here is derived from an EMBL/GenBank/DDBJ whole genome shotgun (WGS) entry which is preliminary data.</text>
</comment>
<evidence type="ECO:0000313" key="3">
    <source>
        <dbReference type="EMBL" id="MDT0645363.1"/>
    </source>
</evidence>
<evidence type="ECO:0000256" key="1">
    <source>
        <dbReference type="SAM" id="MobiDB-lite"/>
    </source>
</evidence>
<evidence type="ECO:0000259" key="2">
    <source>
        <dbReference type="Pfam" id="PF14534"/>
    </source>
</evidence>
<feature type="compositionally biased region" description="Low complexity" evidence="1">
    <location>
        <begin position="37"/>
        <end position="48"/>
    </location>
</feature>